<dbReference type="GO" id="GO:0005737">
    <property type="term" value="C:cytoplasm"/>
    <property type="evidence" value="ECO:0007669"/>
    <property type="project" value="TreeGrafter"/>
</dbReference>
<dbReference type="eggNOG" id="KOG1860">
    <property type="taxonomic scope" value="Eukaryota"/>
</dbReference>
<dbReference type="SMR" id="B7FT36"/>
<dbReference type="InterPro" id="IPR005062">
    <property type="entry name" value="SAC3/GANP/THP3_conserved"/>
</dbReference>
<feature type="region of interest" description="Disordered" evidence="2">
    <location>
        <begin position="1338"/>
        <end position="1360"/>
    </location>
</feature>
<sequence>MSGFGSSFGSPAPGGPASGPSLFGASSSTPNNSATAGHTQSNNTGFGASTSPPAFGAPVSFAPTVAFAAPAPALAAPLFGSPTSVFGNRSPAPRSRSTSPIPPINISSLSDRNALRFTGSHNGRSHMPADLQSKSEEAPNYAALRTDPQGGRADLGSAVSMVGTCPYMCPDEELLRREREGDIQLLETPQPGTLHPESWTYRDTVVKRFRRSAADYKLDVPEWVRPPDVLERVCSYLEEWIMEKDRQGPDQRFPQGGVPPSLDVYQFIWDRTRMIRKDFILQNYVGTGGACDARAVRCHERIARWHAMCEHQLSHISEYVSHQSQQNIQELGQTMKTLNQYYDDSLKRSLIEVPDAQGNETRLNLLGQAHGCESNSVQGPNPVDYDGTPLSNDEDTSRVSLRVIGGDVSRSSMHGTAEPEMRGLYILLTIDNDGGMEVLKYAAWLFRERPYIYQSQPVQLAMTIYKAKREFNYARFFSILRSSSTPYLFACIMFKHVQVMRKNAFQIMSKTFGVRSSATEAIYDAYPLRDLMRLLCFEDIEEARNACQHYNITCKEMKIKTSASGTRIEDIVFWRATKFRVPTDAEKGTIVQLRPKKMIKTIESKLNGATRLAVCRGEVSAFGASPTDREFPLVSAQSQNVALKEDTVKRNSGEEVASLAARKQEIERQQQEELEKRQQIERRRLDEERIRHEAEREQRISLELKRQDMESKQREIELRQQQAKERIELERLQKEEVEQQRKLEEEAERKARDEEVRRQLELERLEKTRREELKRLDEEARKREEVEKQRLQREAEEAEARRQEEAARQKKLALEKEKERQQCEEKARLNDVRWREQTEEAKKILLWKRWKQKLPKYLENAEETARMLQHLSPTSSASLKLVKLLHGATTFHSHQPASLLRHKFSYPPDLRMVLENLLNQDTKQINLSSGIAESLSRIWRCSRLDNSCQKCFLFKIGVLCPQSKSIRLQSLSELLKAWLQTVLSFHKIHETSTTFVNVRVVVTDSNHSKMDDCDCVLVVVPVMFSIGEELLRLKGLSSTIGRTVPRVVLGLTDNFDRACVDDMNRRLDDTFSSLSNNITLVNNAELSLEDVRGALHCACEQIAQRITEEAPVVIQRMTPEQVACKCISDAISQSGPTEKRDKIVELAQAALIIMIEEMEDVAAERERAPSWPASEFANDSGRVLHYFGRGEHLPLLWSSTLSLGNVESRLTPMSTVLNGSLPDALEQLLRGAPEQILYECHTLLDKRLFRQCLQQSLFWFRDAIHPCTSESFLYFAPGDVDCIAQATGIRLRNLVERENSICFEANEGKDDVRENDLFAEVIDSPLEFDGEAQLALGSATETPTPPASPEVTKTTPKRALSDASIQPIDSVEAGSFAKQTPGAVPTPQSLSYGTSPKRARQTSVATTSLVAVSSDVMHSRKWTERLEALASGDVMADMIVGQYMLSALVQDAPPLTKE</sequence>
<evidence type="ECO:0000259" key="3">
    <source>
        <dbReference type="Pfam" id="PF03399"/>
    </source>
</evidence>
<dbReference type="KEGG" id="pti:PHATRDRAFT_43680"/>
<dbReference type="Gene3D" id="1.25.40.990">
    <property type="match status" value="1"/>
</dbReference>
<accession>B7FT36</accession>
<dbReference type="PANTHER" id="PTHR12436">
    <property type="entry name" value="80 KDA MCM3-ASSOCIATED PROTEIN"/>
    <property type="match status" value="1"/>
</dbReference>
<feature type="domain" description="SAC3/GANP/THP3 conserved" evidence="3">
    <location>
        <begin position="409"/>
        <end position="555"/>
    </location>
</feature>
<dbReference type="PaxDb" id="2850-Phatr43680"/>
<dbReference type="InParanoid" id="B7FT36"/>
<organism evidence="4 5">
    <name type="scientific">Phaeodactylum tricornutum (strain CCAP 1055/1)</name>
    <dbReference type="NCBI Taxonomy" id="556484"/>
    <lineage>
        <taxon>Eukaryota</taxon>
        <taxon>Sar</taxon>
        <taxon>Stramenopiles</taxon>
        <taxon>Ochrophyta</taxon>
        <taxon>Bacillariophyta</taxon>
        <taxon>Bacillariophyceae</taxon>
        <taxon>Bacillariophycidae</taxon>
        <taxon>Naviculales</taxon>
        <taxon>Phaeodactylaceae</taxon>
        <taxon>Phaeodactylum</taxon>
    </lineage>
</organism>
<dbReference type="RefSeq" id="XP_002178091.1">
    <property type="nucleotide sequence ID" value="XM_002178055.1"/>
</dbReference>
<dbReference type="Proteomes" id="UP000000759">
    <property type="component" value="Chromosome 2"/>
</dbReference>
<dbReference type="GO" id="GO:0070390">
    <property type="term" value="C:transcription export complex 2"/>
    <property type="evidence" value="ECO:0007669"/>
    <property type="project" value="TreeGrafter"/>
</dbReference>
<feature type="domain" description="SAC3/GANP/THP3 conserved" evidence="3">
    <location>
        <begin position="168"/>
        <end position="349"/>
    </location>
</feature>
<dbReference type="OrthoDB" id="264795at2759"/>
<dbReference type="HOGENOM" id="CLU_239539_0_0_1"/>
<dbReference type="STRING" id="556484.B7FT36"/>
<evidence type="ECO:0000256" key="1">
    <source>
        <dbReference type="SAM" id="Coils"/>
    </source>
</evidence>
<dbReference type="CDD" id="cd22249">
    <property type="entry name" value="UDM1_RNF168_RNF169-like"/>
    <property type="match status" value="1"/>
</dbReference>
<feature type="compositionally biased region" description="Low complexity" evidence="2">
    <location>
        <begin position="1"/>
        <end position="11"/>
    </location>
</feature>
<evidence type="ECO:0000313" key="5">
    <source>
        <dbReference type="Proteomes" id="UP000000759"/>
    </source>
</evidence>
<keyword evidence="1" id="KW-0175">Coiled coil</keyword>
<proteinExistence type="predicted"/>
<name>B7FT36_PHATC</name>
<dbReference type="GeneID" id="7197450"/>
<dbReference type="InterPro" id="IPR045107">
    <property type="entry name" value="SAC3/GANP/THP3"/>
</dbReference>
<reference evidence="4 5" key="1">
    <citation type="journal article" date="2008" name="Nature">
        <title>The Phaeodactylum genome reveals the evolutionary history of diatom genomes.</title>
        <authorList>
            <person name="Bowler C."/>
            <person name="Allen A.E."/>
            <person name="Badger J.H."/>
            <person name="Grimwood J."/>
            <person name="Jabbari K."/>
            <person name="Kuo A."/>
            <person name="Maheswari U."/>
            <person name="Martens C."/>
            <person name="Maumus F."/>
            <person name="Otillar R.P."/>
            <person name="Rayko E."/>
            <person name="Salamov A."/>
            <person name="Vandepoele K."/>
            <person name="Beszteri B."/>
            <person name="Gruber A."/>
            <person name="Heijde M."/>
            <person name="Katinka M."/>
            <person name="Mock T."/>
            <person name="Valentin K."/>
            <person name="Verret F."/>
            <person name="Berges J.A."/>
            <person name="Brownlee C."/>
            <person name="Cadoret J.P."/>
            <person name="Chiovitti A."/>
            <person name="Choi C.J."/>
            <person name="Coesel S."/>
            <person name="De Martino A."/>
            <person name="Detter J.C."/>
            <person name="Durkin C."/>
            <person name="Falciatore A."/>
            <person name="Fournet J."/>
            <person name="Haruta M."/>
            <person name="Huysman M.J."/>
            <person name="Jenkins B.D."/>
            <person name="Jiroutova K."/>
            <person name="Jorgensen R.E."/>
            <person name="Joubert Y."/>
            <person name="Kaplan A."/>
            <person name="Kroger N."/>
            <person name="Kroth P.G."/>
            <person name="La Roche J."/>
            <person name="Lindquist E."/>
            <person name="Lommer M."/>
            <person name="Martin-Jezequel V."/>
            <person name="Lopez P.J."/>
            <person name="Lucas S."/>
            <person name="Mangogna M."/>
            <person name="McGinnis K."/>
            <person name="Medlin L.K."/>
            <person name="Montsant A."/>
            <person name="Oudot-Le Secq M.P."/>
            <person name="Napoli C."/>
            <person name="Obornik M."/>
            <person name="Parker M.S."/>
            <person name="Petit J.L."/>
            <person name="Porcel B.M."/>
            <person name="Poulsen N."/>
            <person name="Robison M."/>
            <person name="Rychlewski L."/>
            <person name="Rynearson T.A."/>
            <person name="Schmutz J."/>
            <person name="Shapiro H."/>
            <person name="Siaut M."/>
            <person name="Stanley M."/>
            <person name="Sussman M.R."/>
            <person name="Taylor A.R."/>
            <person name="Vardi A."/>
            <person name="von Dassow P."/>
            <person name="Vyverman W."/>
            <person name="Willis A."/>
            <person name="Wyrwicz L.S."/>
            <person name="Rokhsar D.S."/>
            <person name="Weissenbach J."/>
            <person name="Armbrust E.V."/>
            <person name="Green B.R."/>
            <person name="Van de Peer Y."/>
            <person name="Grigoriev I.V."/>
        </authorList>
    </citation>
    <scope>NUCLEOTIDE SEQUENCE [LARGE SCALE GENOMIC DNA]</scope>
    <source>
        <strain evidence="4 5">CCAP 1055/1</strain>
    </source>
</reference>
<dbReference type="PANTHER" id="PTHR12436:SF3">
    <property type="entry name" value="GERMINAL-CENTER ASSOCIATED NUCLEAR PROTEIN"/>
    <property type="match status" value="1"/>
</dbReference>
<evidence type="ECO:0000313" key="4">
    <source>
        <dbReference type="EMBL" id="EEC50905.1"/>
    </source>
</evidence>
<feature type="compositionally biased region" description="Polar residues" evidence="2">
    <location>
        <begin position="37"/>
        <end position="52"/>
    </location>
</feature>
<feature type="region of interest" description="Disordered" evidence="2">
    <location>
        <begin position="87"/>
        <end position="138"/>
    </location>
</feature>
<feature type="coiled-coil region" evidence="1">
    <location>
        <begin position="649"/>
        <end position="826"/>
    </location>
</feature>
<feature type="region of interest" description="Disordered" evidence="2">
    <location>
        <begin position="1"/>
        <end position="54"/>
    </location>
</feature>
<gene>
    <name evidence="4" type="ORF">PHATRDRAFT_43680</name>
</gene>
<evidence type="ECO:0000256" key="2">
    <source>
        <dbReference type="SAM" id="MobiDB-lite"/>
    </source>
</evidence>
<feature type="compositionally biased region" description="Low complexity" evidence="2">
    <location>
        <begin position="89"/>
        <end position="110"/>
    </location>
</feature>
<dbReference type="Pfam" id="PF03399">
    <property type="entry name" value="SAC3_GANP"/>
    <property type="match status" value="2"/>
</dbReference>
<reference evidence="5" key="2">
    <citation type="submission" date="2008-08" db="EMBL/GenBank/DDBJ databases">
        <authorList>
            <consortium name="Diatom Consortium"/>
            <person name="Grigoriev I."/>
            <person name="Grimwood J."/>
            <person name="Kuo A."/>
            <person name="Otillar R.P."/>
            <person name="Salamov A."/>
            <person name="Detter J.C."/>
            <person name="Lindquist E."/>
            <person name="Shapiro H."/>
            <person name="Lucas S."/>
            <person name="Glavina del Rio T."/>
            <person name="Pitluck S."/>
            <person name="Rokhsar D."/>
            <person name="Bowler C."/>
        </authorList>
    </citation>
    <scope>GENOME REANNOTATION</scope>
    <source>
        <strain evidence="5">CCAP 1055/1</strain>
    </source>
</reference>
<feature type="compositionally biased region" description="Low complexity" evidence="2">
    <location>
        <begin position="18"/>
        <end position="36"/>
    </location>
</feature>
<keyword evidence="5" id="KW-1185">Reference proteome</keyword>
<dbReference type="GO" id="GO:0006406">
    <property type="term" value="P:mRNA export from nucleus"/>
    <property type="evidence" value="ECO:0007669"/>
    <property type="project" value="TreeGrafter"/>
</dbReference>
<protein>
    <recommendedName>
        <fullName evidence="3">SAC3/GANP/THP3 conserved domain-containing protein</fullName>
    </recommendedName>
</protein>
<feature type="region of interest" description="Disordered" evidence="2">
    <location>
        <begin position="1377"/>
        <end position="1401"/>
    </location>
</feature>
<dbReference type="EMBL" id="CM000606">
    <property type="protein sequence ID" value="EEC50905.1"/>
    <property type="molecule type" value="Genomic_DNA"/>
</dbReference>